<reference evidence="1 2" key="1">
    <citation type="submission" date="2020-08" db="EMBL/GenBank/DDBJ databases">
        <title>Genomic Encyclopedia of Type Strains, Phase IV (KMG-V): Genome sequencing to study the core and pangenomes of soil and plant-associated prokaryotes.</title>
        <authorList>
            <person name="Whitman W."/>
        </authorList>
    </citation>
    <scope>NUCLEOTIDE SEQUENCE [LARGE SCALE GENOMIC DNA]</scope>
    <source>
        <strain evidence="1 2">M8US30</strain>
    </source>
</reference>
<organism evidence="1 2">
    <name type="scientific">Tunturiibacter lichenicola</name>
    <dbReference type="NCBI Taxonomy" id="2051959"/>
    <lineage>
        <taxon>Bacteria</taxon>
        <taxon>Pseudomonadati</taxon>
        <taxon>Acidobacteriota</taxon>
        <taxon>Terriglobia</taxon>
        <taxon>Terriglobales</taxon>
        <taxon>Acidobacteriaceae</taxon>
        <taxon>Tunturiibacter</taxon>
    </lineage>
</organism>
<accession>A0A7W8N2L7</accession>
<name>A0A7W8N2L7_9BACT</name>
<gene>
    <name evidence="1" type="ORF">HDF10_001507</name>
</gene>
<evidence type="ECO:0000313" key="1">
    <source>
        <dbReference type="EMBL" id="MBB5343532.1"/>
    </source>
</evidence>
<comment type="caution">
    <text evidence="1">The sequence shown here is derived from an EMBL/GenBank/DDBJ whole genome shotgun (WGS) entry which is preliminary data.</text>
</comment>
<dbReference type="AlphaFoldDB" id="A0A7W8N2L7"/>
<evidence type="ECO:0008006" key="3">
    <source>
        <dbReference type="Google" id="ProtNLM"/>
    </source>
</evidence>
<dbReference type="Gene3D" id="3.40.1350.10">
    <property type="match status" value="1"/>
</dbReference>
<dbReference type="Proteomes" id="UP000569092">
    <property type="component" value="Unassembled WGS sequence"/>
</dbReference>
<sequence length="543" mass="61789">MPPRASSAEPVQTVEQISAALENFLAESPRAVVLEDGKVLFDMREAKYKLATEHGRCTLHLWGEDRNLVRRVSGTVLRNGVLRLSTHRFGQTKPQTLELVTDRDRRTPSTREATRVKYLRVLERVLLRTFPEFKVDGLRTAMDLEKSFGPAYARGSLLQGQKAWAVIAVNEEETQATVDGILTLGILWLQHCRESGDGRRLYQGLKLIVPRGMAMLTLSRMAWLNPLVAQWELWELDQRSEELEQRDAADHGNLTTRLMHAPNEQAAHERFAGSKQRVMALVPETMREVVEQRLRSGTELAFLLHGLEFARVRMGYSGNSFNSAQEITFGAGANETPLVEENENDLRELVARLFARRIAGGDKRDPLYRMQPERWLESVLRRDVEPLDARLDPKHVYTQVPAFAAADRGMLDLLGVTDDGRLAVIELKADEDLHLALQGLDYWVRVRWHHLQNPDNATGLGEFQRHGYFGGLRLSTEPPRLYLVAPALRVHPATEVILRYLSPRVEWSLVALDERWRAKVKAVWRKRNTDAGSHSTHVLQGRV</sequence>
<evidence type="ECO:0000313" key="2">
    <source>
        <dbReference type="Proteomes" id="UP000569092"/>
    </source>
</evidence>
<dbReference type="EMBL" id="JACHDZ010000002">
    <property type="protein sequence ID" value="MBB5343532.1"/>
    <property type="molecule type" value="Genomic_DNA"/>
</dbReference>
<dbReference type="GO" id="GO:0003676">
    <property type="term" value="F:nucleic acid binding"/>
    <property type="evidence" value="ECO:0007669"/>
    <property type="project" value="InterPro"/>
</dbReference>
<protein>
    <recommendedName>
        <fullName evidence="3">DUF91 domain-containing protein</fullName>
    </recommendedName>
</protein>
<proteinExistence type="predicted"/>
<dbReference type="InterPro" id="IPR011856">
    <property type="entry name" value="tRNA_endonuc-like_dom_sf"/>
</dbReference>